<gene>
    <name evidence="7" type="ORF">SBRCBS47491_008252</name>
</gene>
<keyword evidence="3 5" id="KW-0378">Hydrolase</keyword>
<dbReference type="InterPro" id="IPR000917">
    <property type="entry name" value="Sulfatase_N"/>
</dbReference>
<evidence type="ECO:0000256" key="3">
    <source>
        <dbReference type="ARBA" id="ARBA00022801"/>
    </source>
</evidence>
<dbReference type="PANTHER" id="PTHR43108">
    <property type="entry name" value="N-ACETYLGLUCOSAMINE-6-SULFATASE FAMILY MEMBER"/>
    <property type="match status" value="1"/>
</dbReference>
<dbReference type="EMBL" id="CAWUHC010000103">
    <property type="protein sequence ID" value="CAK7232387.1"/>
    <property type="molecule type" value="Genomic_DNA"/>
</dbReference>
<dbReference type="InterPro" id="IPR024607">
    <property type="entry name" value="Sulfatase_CS"/>
</dbReference>
<sequence length="612" mass="67927">MGVGALASTVTAASSSRPNIILVLTDDQDVHMHSLDHMPLLQKHLMHEGTTFERHFCTIAVCCPSRATLLTGKAAHNTNVTDIVMPYGGYPKWVSEGHNDNYLPIWLQALGYDTYYVGKLFNQHDVGNYDETPAKGWTQSDFLLDPYTYQYENAKFSRNGGKPVSYKGQYSPDVTTDKMLEFLDMALDKNDDQPFFLGVAPIAPHANMVIDPLELRPPVYAKRHAHLFKDYKIPRTENFNPDVPSGVSWVAQLPKLNDTVIEYNDEYQRCRLRALQSVDEMVEALVHRLDKAGALDNTYIFYTTDNGYHISQHRMNPGKECGFDTDIHIPLIVRGPGVDRGVKSHAVTAHTDLAPTFLNLASGASFGGDDIVLSDAPDAVPHLKDLDGGVIPLHSADVVSASKKTEHVGIEFWGNAAGEGKYGFSGDWGHINGSVNGYVNNTYKGLRLIGEGYNLYYSVWCTNEHELYDVSRDPGQVRNLLSSSVLNRLTASNDLLRIAGRPLTAVLDRLDALIMVIKSCKGDACRHPWEKLHPKPTRASADVPTVTSLIDALDERFDAFYARQPKVRFDKCELGYMPSSEGPQHAVAYGKGSMYYGGSSSQARLGHWSDWV</sequence>
<evidence type="ECO:0000256" key="4">
    <source>
        <dbReference type="ARBA" id="ARBA00023180"/>
    </source>
</evidence>
<name>A0ABP0CJV8_9PEZI</name>
<dbReference type="Gene3D" id="3.40.720.10">
    <property type="entry name" value="Alkaline Phosphatase, subunit A"/>
    <property type="match status" value="1"/>
</dbReference>
<comment type="caution">
    <text evidence="7">The sequence shown here is derived from an EMBL/GenBank/DDBJ whole genome shotgun (WGS) entry which is preliminary data.</text>
</comment>
<dbReference type="PANTHER" id="PTHR43108:SF8">
    <property type="entry name" value="SD21168P"/>
    <property type="match status" value="1"/>
</dbReference>
<organism evidence="7 8">
    <name type="scientific">Sporothrix bragantina</name>
    <dbReference type="NCBI Taxonomy" id="671064"/>
    <lineage>
        <taxon>Eukaryota</taxon>
        <taxon>Fungi</taxon>
        <taxon>Dikarya</taxon>
        <taxon>Ascomycota</taxon>
        <taxon>Pezizomycotina</taxon>
        <taxon>Sordariomycetes</taxon>
        <taxon>Sordariomycetidae</taxon>
        <taxon>Ophiostomatales</taxon>
        <taxon>Ophiostomataceae</taxon>
        <taxon>Sporothrix</taxon>
    </lineage>
</organism>
<dbReference type="Pfam" id="PF00884">
    <property type="entry name" value="Sulfatase"/>
    <property type="match status" value="1"/>
</dbReference>
<keyword evidence="8" id="KW-1185">Reference proteome</keyword>
<dbReference type="EC" id="3.1.6.1" evidence="5"/>
<dbReference type="CDD" id="cd16147">
    <property type="entry name" value="G6S"/>
    <property type="match status" value="1"/>
</dbReference>
<comment type="similarity">
    <text evidence="1 5">Belongs to the sulfatase family.</text>
</comment>
<evidence type="ECO:0000256" key="1">
    <source>
        <dbReference type="ARBA" id="ARBA00008779"/>
    </source>
</evidence>
<keyword evidence="2" id="KW-0732">Signal</keyword>
<accession>A0ABP0CJV8</accession>
<evidence type="ECO:0000313" key="8">
    <source>
        <dbReference type="Proteomes" id="UP001642406"/>
    </source>
</evidence>
<evidence type="ECO:0000256" key="5">
    <source>
        <dbReference type="PIRNR" id="PIRNR000972"/>
    </source>
</evidence>
<proteinExistence type="inferred from homology"/>
<evidence type="ECO:0000259" key="6">
    <source>
        <dbReference type="Pfam" id="PF00884"/>
    </source>
</evidence>
<dbReference type="InterPro" id="IPR017850">
    <property type="entry name" value="Alkaline_phosphatase_core_sf"/>
</dbReference>
<dbReference type="InterPro" id="IPR012083">
    <property type="entry name" value="Arylsulfatase"/>
</dbReference>
<feature type="domain" description="Sulfatase N-terminal" evidence="6">
    <location>
        <begin position="18"/>
        <end position="363"/>
    </location>
</feature>
<evidence type="ECO:0000313" key="7">
    <source>
        <dbReference type="EMBL" id="CAK7232387.1"/>
    </source>
</evidence>
<dbReference type="SUPFAM" id="SSF53649">
    <property type="entry name" value="Alkaline phosphatase-like"/>
    <property type="match status" value="1"/>
</dbReference>
<dbReference type="PIRSF" id="PIRSF000972">
    <property type="entry name" value="Arylsulf_plant"/>
    <property type="match status" value="1"/>
</dbReference>
<evidence type="ECO:0000256" key="2">
    <source>
        <dbReference type="ARBA" id="ARBA00022729"/>
    </source>
</evidence>
<reference evidence="7 8" key="1">
    <citation type="submission" date="2024-01" db="EMBL/GenBank/DDBJ databases">
        <authorList>
            <person name="Allen C."/>
            <person name="Tagirdzhanova G."/>
        </authorList>
    </citation>
    <scope>NUCLEOTIDE SEQUENCE [LARGE SCALE GENOMIC DNA]</scope>
</reference>
<keyword evidence="4" id="KW-0325">Glycoprotein</keyword>
<protein>
    <recommendedName>
        <fullName evidence="5">Arylsulfatase</fullName>
        <shortName evidence="5">AS</shortName>
        <ecNumber evidence="5">3.1.6.1</ecNumber>
    </recommendedName>
    <alternativeName>
        <fullName evidence="5">Aryl-sulfate sulphohydrolase</fullName>
    </alternativeName>
</protein>
<dbReference type="PROSITE" id="PS00523">
    <property type="entry name" value="SULFATASE_1"/>
    <property type="match status" value="1"/>
</dbReference>
<dbReference type="Proteomes" id="UP001642406">
    <property type="component" value="Unassembled WGS sequence"/>
</dbReference>
<comment type="catalytic activity">
    <reaction evidence="5">
        <text>an aryl sulfate + H2O = a phenol + sulfate + H(+)</text>
        <dbReference type="Rhea" id="RHEA:17261"/>
        <dbReference type="ChEBI" id="CHEBI:15377"/>
        <dbReference type="ChEBI" id="CHEBI:15378"/>
        <dbReference type="ChEBI" id="CHEBI:16189"/>
        <dbReference type="ChEBI" id="CHEBI:33853"/>
        <dbReference type="ChEBI" id="CHEBI:140317"/>
        <dbReference type="EC" id="3.1.6.1"/>
    </reaction>
</comment>